<reference evidence="2" key="1">
    <citation type="submission" date="2016-03" db="EMBL/GenBank/DDBJ databases">
        <authorList>
            <person name="Ploux O."/>
        </authorList>
    </citation>
    <scope>NUCLEOTIDE SEQUENCE [LARGE SCALE GENOMIC DNA]</scope>
</reference>
<dbReference type="RefSeq" id="YP_009301078.1">
    <property type="nucleotide sequence ID" value="NC_031230.1"/>
</dbReference>
<dbReference type="Proteomes" id="UP000201371">
    <property type="component" value="Segment"/>
</dbReference>
<protein>
    <submittedName>
        <fullName evidence="1">Glycosyltransferase</fullName>
    </submittedName>
</protein>
<dbReference type="Gene3D" id="3.90.550.10">
    <property type="entry name" value="Spore Coat Polysaccharide Biosynthesis Protein SpsA, Chain A"/>
    <property type="match status" value="1"/>
</dbReference>
<keyword evidence="2" id="KW-1185">Reference proteome</keyword>
<dbReference type="EMBL" id="KU963248">
    <property type="protein sequence ID" value="AMS02568.1"/>
    <property type="molecule type" value="Genomic_DNA"/>
</dbReference>
<evidence type="ECO:0000313" key="1">
    <source>
        <dbReference type="EMBL" id="AMS02568.1"/>
    </source>
</evidence>
<dbReference type="InterPro" id="IPR029044">
    <property type="entry name" value="Nucleotide-diphossugar_trans"/>
</dbReference>
<dbReference type="GeneID" id="29124986"/>
<gene>
    <name evidence="1" type="primary">24</name>
    <name evidence="1" type="ORF">SEA_YVONNETASTIC_24</name>
</gene>
<dbReference type="OrthoDB" id="1549at10239"/>
<proteinExistence type="predicted"/>
<organism evidence="1 2">
    <name type="scientific">Gordonia phage Yvonnetastic</name>
    <dbReference type="NCBI Taxonomy" id="1821566"/>
    <lineage>
        <taxon>Viruses</taxon>
        <taxon>Duplodnaviria</taxon>
        <taxon>Heunggongvirae</taxon>
        <taxon>Uroviricota</taxon>
        <taxon>Caudoviricetes</taxon>
        <taxon>Yvonnevirus</taxon>
        <taxon>Yvonnevirus yvonnetastic</taxon>
        <taxon>Gordonia virus Yvonnetastic</taxon>
    </lineage>
</organism>
<sequence>MGFDFSSRRVTPNIGVAITHKDRPRTMMTNYVKWSLETPDDAPIVVVDDGSEYWDEKWPGPKPDFISPKSPKQSRGVARAKNICLEILMDLDVEHLFLVDDDCYPITPYWWHPYVESPHPHLQAIFPKPGGTSVKKLVPARLDENHISYDGGRGYFLYFHRSAIEKVGGFDPTFSPGGWEHVNMSDRIFTSGLTPSRFIDVSTKTIQAMDEVRSIESSIGPRSRADRARARGYRLKMMDVPYYVDYRSAQ</sequence>
<accession>A0A142K8Y5</accession>
<name>A0A142K8Y5_9CAUD</name>
<dbReference type="CDD" id="cd00761">
    <property type="entry name" value="Glyco_tranf_GTA_type"/>
    <property type="match status" value="1"/>
</dbReference>
<dbReference type="SUPFAM" id="SSF53448">
    <property type="entry name" value="Nucleotide-diphospho-sugar transferases"/>
    <property type="match status" value="1"/>
</dbReference>
<dbReference type="KEGG" id="vg:29124986"/>
<evidence type="ECO:0000313" key="2">
    <source>
        <dbReference type="Proteomes" id="UP000201371"/>
    </source>
</evidence>